<proteinExistence type="predicted"/>
<dbReference type="Proteomes" id="UP000077875">
    <property type="component" value="Chromosome"/>
</dbReference>
<feature type="region of interest" description="Disordered" evidence="1">
    <location>
        <begin position="1"/>
        <end position="49"/>
    </location>
</feature>
<evidence type="ECO:0000313" key="2">
    <source>
        <dbReference type="EMBL" id="ANF59226.1"/>
    </source>
</evidence>
<sequence length="61" mass="6840">MAEVKQQVEQKRQRRMEQEWSEATDQANIRAKPDTTLPSGEKSAGGERAAARLRGARMALN</sequence>
<dbReference type="AlphaFoldDB" id="A0A172YJ69"/>
<dbReference type="EMBL" id="CP015243">
    <property type="protein sequence ID" value="ANF59226.1"/>
    <property type="molecule type" value="Genomic_DNA"/>
</dbReference>
<evidence type="ECO:0000256" key="1">
    <source>
        <dbReference type="SAM" id="MobiDB-lite"/>
    </source>
</evidence>
<evidence type="ECO:0000313" key="3">
    <source>
        <dbReference type="Proteomes" id="UP000077875"/>
    </source>
</evidence>
<organism evidence="2 3">
    <name type="scientific">Halotalea alkalilenta</name>
    <dbReference type="NCBI Taxonomy" id="376489"/>
    <lineage>
        <taxon>Bacteria</taxon>
        <taxon>Pseudomonadati</taxon>
        <taxon>Pseudomonadota</taxon>
        <taxon>Gammaproteobacteria</taxon>
        <taxon>Oceanospirillales</taxon>
        <taxon>Halomonadaceae</taxon>
        <taxon>Halotalea</taxon>
    </lineage>
</organism>
<name>A0A172YJ69_9GAMM</name>
<keyword evidence="3" id="KW-1185">Reference proteome</keyword>
<dbReference type="STRING" id="376489.A5892_18625"/>
<reference evidence="2 3" key="1">
    <citation type="submission" date="2016-04" db="EMBL/GenBank/DDBJ databases">
        <title>Complete Genome Sequence of Halotalea alkalilenta IHB B 13600.</title>
        <authorList>
            <person name="Swarnkar M.K."/>
            <person name="Sharma A."/>
            <person name="Kaushal K."/>
            <person name="Soni R."/>
            <person name="Rana S."/>
            <person name="Singh A.K."/>
            <person name="Gulati A."/>
        </authorList>
    </citation>
    <scope>NUCLEOTIDE SEQUENCE [LARGE SCALE GENOMIC DNA]</scope>
    <source>
        <strain evidence="2 3">IHB B 13600</strain>
    </source>
</reference>
<accession>A0A172YJ69</accession>
<dbReference type="KEGG" id="haa:A5892_18625"/>
<feature type="compositionally biased region" description="Basic and acidic residues" evidence="1">
    <location>
        <begin position="1"/>
        <end position="18"/>
    </location>
</feature>
<protein>
    <submittedName>
        <fullName evidence="2">Uncharacterized protein</fullName>
    </submittedName>
</protein>
<gene>
    <name evidence="2" type="ORF">A5892_18625</name>
</gene>